<accession>A0AAN7SF40</accession>
<gene>
    <name evidence="1" type="ORF">QYF61_001283</name>
</gene>
<comment type="caution">
    <text evidence="1">The sequence shown here is derived from an EMBL/GenBank/DDBJ whole genome shotgun (WGS) entry which is preliminary data.</text>
</comment>
<dbReference type="EMBL" id="JAUNZN010000002">
    <property type="protein sequence ID" value="KAK4825603.1"/>
    <property type="molecule type" value="Genomic_DNA"/>
</dbReference>
<keyword evidence="2" id="KW-1185">Reference proteome</keyword>
<name>A0AAN7SF40_MYCAM</name>
<organism evidence="1 2">
    <name type="scientific">Mycteria americana</name>
    <name type="common">Wood stork</name>
    <dbReference type="NCBI Taxonomy" id="33587"/>
    <lineage>
        <taxon>Eukaryota</taxon>
        <taxon>Metazoa</taxon>
        <taxon>Chordata</taxon>
        <taxon>Craniata</taxon>
        <taxon>Vertebrata</taxon>
        <taxon>Euteleostomi</taxon>
        <taxon>Archelosauria</taxon>
        <taxon>Archosauria</taxon>
        <taxon>Dinosauria</taxon>
        <taxon>Saurischia</taxon>
        <taxon>Theropoda</taxon>
        <taxon>Coelurosauria</taxon>
        <taxon>Aves</taxon>
        <taxon>Neognathae</taxon>
        <taxon>Neoaves</taxon>
        <taxon>Aequornithes</taxon>
        <taxon>Ciconiiformes</taxon>
        <taxon>Ciconiidae</taxon>
        <taxon>Mycteria</taxon>
    </lineage>
</organism>
<sequence length="68" mass="7966">MSQQCTLVIKKAIYILGCIRSVANRLRDMILPFYSALVRPHLEYCVQFCAPRYVGRRAMKMIIRMKSL</sequence>
<proteinExistence type="predicted"/>
<dbReference type="AlphaFoldDB" id="A0AAN7SF40"/>
<evidence type="ECO:0000313" key="1">
    <source>
        <dbReference type="EMBL" id="KAK4825603.1"/>
    </source>
</evidence>
<reference evidence="1 2" key="1">
    <citation type="journal article" date="2023" name="J. Hered.">
        <title>Chromosome-level genome of the wood stork (Mycteria americana) provides insight into avian chromosome evolution.</title>
        <authorList>
            <person name="Flamio R. Jr."/>
            <person name="Ramstad K.M."/>
        </authorList>
    </citation>
    <scope>NUCLEOTIDE SEQUENCE [LARGE SCALE GENOMIC DNA]</scope>
    <source>
        <strain evidence="1">JAX WOST 10</strain>
    </source>
</reference>
<protein>
    <submittedName>
        <fullName evidence="1">Uncharacterized protein</fullName>
    </submittedName>
</protein>
<dbReference type="Proteomes" id="UP001333110">
    <property type="component" value="Unassembled WGS sequence"/>
</dbReference>
<evidence type="ECO:0000313" key="2">
    <source>
        <dbReference type="Proteomes" id="UP001333110"/>
    </source>
</evidence>